<dbReference type="AlphaFoldDB" id="A0A066UJL3"/>
<organism evidence="2 3">
    <name type="scientific">Moraxella bovoculi 237</name>
    <dbReference type="NCBI Taxonomy" id="743974"/>
    <lineage>
        <taxon>Bacteria</taxon>
        <taxon>Pseudomonadati</taxon>
        <taxon>Pseudomonadota</taxon>
        <taxon>Gammaproteobacteria</taxon>
        <taxon>Moraxellales</taxon>
        <taxon>Moraxellaceae</taxon>
        <taxon>Moraxella</taxon>
    </lineage>
</organism>
<dbReference type="Proteomes" id="UP000035860">
    <property type="component" value="Unassembled WGS sequence"/>
</dbReference>
<keyword evidence="1" id="KW-1133">Transmembrane helix</keyword>
<evidence type="ECO:0000313" key="3">
    <source>
        <dbReference type="Proteomes" id="UP000035860"/>
    </source>
</evidence>
<keyword evidence="1" id="KW-0472">Membrane</keyword>
<dbReference type="EMBL" id="AOMT01000043">
    <property type="protein sequence ID" value="KDN24423.1"/>
    <property type="molecule type" value="Genomic_DNA"/>
</dbReference>
<keyword evidence="3" id="KW-1185">Reference proteome</keyword>
<accession>A0A066UJL3</accession>
<feature type="transmembrane region" description="Helical" evidence="1">
    <location>
        <begin position="59"/>
        <end position="85"/>
    </location>
</feature>
<proteinExistence type="predicted"/>
<sequence>MTTKQEILASGKQPGFIYPKVKVILAYAFVVPMIGFLLSFLGLLIIVLLNQQSMNNYGFALIVAFFIIAFVVAIIPALMMGVWIAKSQIYIKQKKDYVGLFLKGFLCCVVFLMLAILFLIINDLANGLPAHYISSRLYDNFIKQYPAMILFTMIGGISSMLCGKLFLPKFPYQFLS</sequence>
<feature type="transmembrane region" description="Helical" evidence="1">
    <location>
        <begin position="97"/>
        <end position="121"/>
    </location>
</feature>
<keyword evidence="1" id="KW-0812">Transmembrane</keyword>
<evidence type="ECO:0000256" key="1">
    <source>
        <dbReference type="SAM" id="Phobius"/>
    </source>
</evidence>
<reference evidence="2 3" key="1">
    <citation type="journal article" date="2014" name="Genome Announc.">
        <title>Draft Genome Sequence of Moraxella bovoculi Strain 237T (ATCC BAA-1259T) Isolated from a Calf with Infectious Bovine Keratoconjunctivitis.</title>
        <authorList>
            <person name="Calcutt M.J."/>
            <person name="Foecking M.F."/>
            <person name="Martin N.T."/>
            <person name="Mhlanga-Mutangadura T."/>
            <person name="Reilly T.J."/>
        </authorList>
    </citation>
    <scope>NUCLEOTIDE SEQUENCE [LARGE SCALE GENOMIC DNA]</scope>
    <source>
        <strain evidence="2 3">237</strain>
    </source>
</reference>
<evidence type="ECO:0000313" key="2">
    <source>
        <dbReference type="EMBL" id="KDN24423.1"/>
    </source>
</evidence>
<feature type="transmembrane region" description="Helical" evidence="1">
    <location>
        <begin position="145"/>
        <end position="167"/>
    </location>
</feature>
<comment type="caution">
    <text evidence="2">The sequence shown here is derived from an EMBL/GenBank/DDBJ whole genome shotgun (WGS) entry which is preliminary data.</text>
</comment>
<feature type="transmembrane region" description="Helical" evidence="1">
    <location>
        <begin position="21"/>
        <end position="47"/>
    </location>
</feature>
<name>A0A066UJL3_9GAMM</name>
<gene>
    <name evidence="2" type="ORF">MBO_09763</name>
</gene>
<protein>
    <submittedName>
        <fullName evidence="2">Uncharacterized protein</fullName>
    </submittedName>
</protein>